<comment type="similarity">
    <text evidence="8">Belongs to the binding-protein-dependent transport system permease family.</text>
</comment>
<evidence type="ECO:0000256" key="8">
    <source>
        <dbReference type="RuleBase" id="RU363032"/>
    </source>
</evidence>
<feature type="transmembrane region" description="Helical" evidence="8">
    <location>
        <begin position="78"/>
        <end position="101"/>
    </location>
</feature>
<evidence type="ECO:0000256" key="6">
    <source>
        <dbReference type="ARBA" id="ARBA00022989"/>
    </source>
</evidence>
<keyword evidence="4" id="KW-0997">Cell inner membrane</keyword>
<keyword evidence="7 8" id="KW-0472">Membrane</keyword>
<reference evidence="10 11" key="1">
    <citation type="journal article" date="2011" name="PLoS Pathog.">
        <title>Salmonella bongori provides insights into the evolution of the Salmonellae.</title>
        <authorList>
            <person name="Fookes M."/>
            <person name="Schroeder G.N."/>
            <person name="Langridge G.C."/>
            <person name="Blondel C.J."/>
            <person name="Mammina C."/>
            <person name="Connor T.R."/>
            <person name="Seth-Smith H."/>
            <person name="Vernikos G.S."/>
            <person name="Robinson K.S."/>
            <person name="Sanders M."/>
            <person name="Petty N.K."/>
            <person name="Kingsley R.A."/>
            <person name="Baumler A.J."/>
            <person name="Nuccio S.P."/>
            <person name="Contreras I."/>
            <person name="Santiviago C.A."/>
            <person name="Maskell D."/>
            <person name="Barrow P."/>
            <person name="Humphrey T."/>
            <person name="Nastasi A."/>
            <person name="Roberts M."/>
            <person name="Frankel G."/>
            <person name="Parkhill J."/>
            <person name="Dougan G."/>
            <person name="Thomson N.R."/>
        </authorList>
    </citation>
    <scope>NUCLEOTIDE SEQUENCE [LARGE SCALE GENOMIC DNA]</scope>
    <source>
        <strain evidence="11">ATCC 43975 / DSM 13772 / NCTC 12419</strain>
    </source>
</reference>
<dbReference type="Gene3D" id="1.10.3720.10">
    <property type="entry name" value="MetI-like"/>
    <property type="match status" value="1"/>
</dbReference>
<feature type="transmembrane region" description="Helical" evidence="8">
    <location>
        <begin position="186"/>
        <end position="209"/>
    </location>
</feature>
<feature type="transmembrane region" description="Helical" evidence="8">
    <location>
        <begin position="267"/>
        <end position="288"/>
    </location>
</feature>
<dbReference type="AlphaFoldDB" id="A0A0K0HB48"/>
<dbReference type="SUPFAM" id="SSF161098">
    <property type="entry name" value="MetI-like"/>
    <property type="match status" value="1"/>
</dbReference>
<dbReference type="EMBL" id="FR877557">
    <property type="protein sequence ID" value="CCC30602.1"/>
    <property type="molecule type" value="Genomic_DNA"/>
</dbReference>
<dbReference type="GO" id="GO:0005886">
    <property type="term" value="C:plasma membrane"/>
    <property type="evidence" value="ECO:0007669"/>
    <property type="project" value="UniProtKB-SubCell"/>
</dbReference>
<evidence type="ECO:0000313" key="10">
    <source>
        <dbReference type="EMBL" id="CCC30602.1"/>
    </source>
</evidence>
<evidence type="ECO:0000313" key="11">
    <source>
        <dbReference type="Proteomes" id="UP000000289"/>
    </source>
</evidence>
<evidence type="ECO:0000256" key="3">
    <source>
        <dbReference type="ARBA" id="ARBA00022475"/>
    </source>
</evidence>
<dbReference type="CDD" id="cd06261">
    <property type="entry name" value="TM_PBP2"/>
    <property type="match status" value="1"/>
</dbReference>
<proteinExistence type="inferred from homology"/>
<evidence type="ECO:0000259" key="9">
    <source>
        <dbReference type="PROSITE" id="PS50928"/>
    </source>
</evidence>
<keyword evidence="2 8" id="KW-0813">Transport</keyword>
<dbReference type="PANTHER" id="PTHR43744">
    <property type="entry name" value="ABC TRANSPORTER PERMEASE PROTEIN MG189-RELATED-RELATED"/>
    <property type="match status" value="1"/>
</dbReference>
<dbReference type="Pfam" id="PF00528">
    <property type="entry name" value="BPD_transp_1"/>
    <property type="match status" value="1"/>
</dbReference>
<dbReference type="eggNOG" id="COG0395">
    <property type="taxonomic scope" value="Bacteria"/>
</dbReference>
<dbReference type="GO" id="GO:0055085">
    <property type="term" value="P:transmembrane transport"/>
    <property type="evidence" value="ECO:0007669"/>
    <property type="project" value="InterPro"/>
</dbReference>
<sequence>MRKSSRSTPFERVEYVLILSVLLLLVVVTLQPILNLVAISFSSPEKVPGMSGLEIIPQGFSLDVWRLLLNNDAVLRGFGNAMLITVVGTVINVVLTTLLAWALAQKRLPGRRWLFMFVLFTIVFDPGIIPDFLVMKKLGLLNSYWSVILYRAIFAWYLIILVRLFEEIPEELLEAAELDGANPFQTLWYVILPVAKSSIAMITLFYLVLHWNEFFRAMIYLNDPDKWPLQVVLRQFVVEGDKLSMVGVESMSNYTDASQISIKALKAGMITLTIAPLIAIYPIILRFFTKGTMSGAVKG</sequence>
<evidence type="ECO:0000256" key="1">
    <source>
        <dbReference type="ARBA" id="ARBA00004429"/>
    </source>
</evidence>
<dbReference type="Proteomes" id="UP000000289">
    <property type="component" value="Chromosome"/>
</dbReference>
<dbReference type="GeneID" id="44980524"/>
<dbReference type="PROSITE" id="PS50928">
    <property type="entry name" value="ABC_TM1"/>
    <property type="match status" value="1"/>
</dbReference>
<keyword evidence="5 8" id="KW-0812">Transmembrane</keyword>
<keyword evidence="6 8" id="KW-1133">Transmembrane helix</keyword>
<dbReference type="InterPro" id="IPR000515">
    <property type="entry name" value="MetI-like"/>
</dbReference>
<evidence type="ECO:0000256" key="5">
    <source>
        <dbReference type="ARBA" id="ARBA00022692"/>
    </source>
</evidence>
<dbReference type="KEGG" id="sbg:SBG_1521"/>
<dbReference type="RefSeq" id="WP_001232348.1">
    <property type="nucleotide sequence ID" value="NC_015761.1"/>
</dbReference>
<name>A0A0K0HB48_SALBC</name>
<feature type="domain" description="ABC transmembrane type-1" evidence="9">
    <location>
        <begin position="78"/>
        <end position="278"/>
    </location>
</feature>
<feature type="transmembrane region" description="Helical" evidence="8">
    <location>
        <begin position="12"/>
        <end position="34"/>
    </location>
</feature>
<keyword evidence="3" id="KW-1003">Cell membrane</keyword>
<evidence type="ECO:0000256" key="4">
    <source>
        <dbReference type="ARBA" id="ARBA00022519"/>
    </source>
</evidence>
<accession>A0A0K0HB48</accession>
<gene>
    <name evidence="10" type="ordered locus">SBG_1521</name>
</gene>
<evidence type="ECO:0000256" key="7">
    <source>
        <dbReference type="ARBA" id="ARBA00023136"/>
    </source>
</evidence>
<comment type="subcellular location">
    <subcellularLocation>
        <location evidence="1">Cell inner membrane</location>
        <topology evidence="1">Multi-pass membrane protein</topology>
    </subcellularLocation>
    <subcellularLocation>
        <location evidence="8">Cell membrane</location>
        <topology evidence="8">Multi-pass membrane protein</topology>
    </subcellularLocation>
</comment>
<organism evidence="10 11">
    <name type="scientific">Salmonella bongori (strain ATCC 43975 / DSM 13772 / NCTC 12419)</name>
    <dbReference type="NCBI Taxonomy" id="218493"/>
    <lineage>
        <taxon>Bacteria</taxon>
        <taxon>Pseudomonadati</taxon>
        <taxon>Pseudomonadota</taxon>
        <taxon>Gammaproteobacteria</taxon>
        <taxon>Enterobacterales</taxon>
        <taxon>Enterobacteriaceae</taxon>
        <taxon>Salmonella</taxon>
    </lineage>
</organism>
<evidence type="ECO:0000256" key="2">
    <source>
        <dbReference type="ARBA" id="ARBA00022448"/>
    </source>
</evidence>
<dbReference type="PANTHER" id="PTHR43744:SF9">
    <property type="entry name" value="POLYGALACTURONAN_RHAMNOGALACTURONAN TRANSPORT SYSTEM PERMEASE PROTEIN YTCP"/>
    <property type="match status" value="1"/>
</dbReference>
<feature type="transmembrane region" description="Helical" evidence="8">
    <location>
        <begin position="147"/>
        <end position="165"/>
    </location>
</feature>
<dbReference type="InterPro" id="IPR035906">
    <property type="entry name" value="MetI-like_sf"/>
</dbReference>
<protein>
    <submittedName>
        <fullName evidence="10">ABC transporter, membrane permease</fullName>
    </submittedName>
</protein>
<feature type="transmembrane region" description="Helical" evidence="8">
    <location>
        <begin position="113"/>
        <end position="135"/>
    </location>
</feature>